<evidence type="ECO:0000256" key="1">
    <source>
        <dbReference type="SAM" id="SignalP"/>
    </source>
</evidence>
<keyword evidence="1" id="KW-0732">Signal</keyword>
<protein>
    <submittedName>
        <fullName evidence="2">DUF3313 family protein</fullName>
    </submittedName>
</protein>
<sequence length="232" mass="26058">MKTRAVYFSAVVFAAIVLSACAGTNSQAPEVSHDGLHLVDDTSFQSVYLKPGVDLSVYKKYGVTECQVAFRKNWLRDQNQSRLQLTNRVTQKDMDRIKGTLGADCTQKFRDALTAAPAYEIVEEFTEGEEVLILEPNIINLDVHAPQTNYPGIERTYTTSSGEMTLYLELVDATTEEVLARVVDRRKDPDDHRMTWTNSVTNKANADRILNRWAGQLRDGLDRITNLPLEGS</sequence>
<comment type="caution">
    <text evidence="2">The sequence shown here is derived from an EMBL/GenBank/DDBJ whole genome shotgun (WGS) entry which is preliminary data.</text>
</comment>
<organism evidence="2 3">
    <name type="scientific">Seongchinamella unica</name>
    <dbReference type="NCBI Taxonomy" id="2547392"/>
    <lineage>
        <taxon>Bacteria</taxon>
        <taxon>Pseudomonadati</taxon>
        <taxon>Pseudomonadota</taxon>
        <taxon>Gammaproteobacteria</taxon>
        <taxon>Cellvibrionales</taxon>
        <taxon>Halieaceae</taxon>
        <taxon>Seongchinamella</taxon>
    </lineage>
</organism>
<accession>A0A4R5LSV5</accession>
<feature type="signal peptide" evidence="1">
    <location>
        <begin position="1"/>
        <end position="22"/>
    </location>
</feature>
<dbReference type="PROSITE" id="PS51257">
    <property type="entry name" value="PROKAR_LIPOPROTEIN"/>
    <property type="match status" value="1"/>
</dbReference>
<dbReference type="RefSeq" id="WP_133212160.1">
    <property type="nucleotide sequence ID" value="NZ_SMSE01000002.1"/>
</dbReference>
<keyword evidence="3" id="KW-1185">Reference proteome</keyword>
<gene>
    <name evidence="2" type="ORF">E2F43_09930</name>
</gene>
<name>A0A4R5LSV5_9GAMM</name>
<dbReference type="OrthoDB" id="7513489at2"/>
<dbReference type="Proteomes" id="UP000295554">
    <property type="component" value="Unassembled WGS sequence"/>
</dbReference>
<dbReference type="AlphaFoldDB" id="A0A4R5LSV5"/>
<evidence type="ECO:0000313" key="3">
    <source>
        <dbReference type="Proteomes" id="UP000295554"/>
    </source>
</evidence>
<proteinExistence type="predicted"/>
<reference evidence="2 3" key="1">
    <citation type="submission" date="2019-03" db="EMBL/GenBank/DDBJ databases">
        <title>Seongchinamella monodicae gen. nov., sp. nov., a novel member of the Gammaproteobacteria isolated from a tidal mudflat of beach.</title>
        <authorList>
            <person name="Yang H.G."/>
            <person name="Kang J.W."/>
            <person name="Lee S.D."/>
        </authorList>
    </citation>
    <scope>NUCLEOTIDE SEQUENCE [LARGE SCALE GENOMIC DNA]</scope>
    <source>
        <strain evidence="2 3">GH4-78</strain>
    </source>
</reference>
<feature type="chain" id="PRO_5020653074" evidence="1">
    <location>
        <begin position="23"/>
        <end position="232"/>
    </location>
</feature>
<evidence type="ECO:0000313" key="2">
    <source>
        <dbReference type="EMBL" id="TDG13817.1"/>
    </source>
</evidence>
<dbReference type="Pfam" id="PF11769">
    <property type="entry name" value="DUF3313"/>
    <property type="match status" value="1"/>
</dbReference>
<dbReference type="InterPro" id="IPR021747">
    <property type="entry name" value="DUF3313"/>
</dbReference>
<dbReference type="EMBL" id="SMSE01000002">
    <property type="protein sequence ID" value="TDG13817.1"/>
    <property type="molecule type" value="Genomic_DNA"/>
</dbReference>